<feature type="transmembrane region" description="Helical" evidence="1">
    <location>
        <begin position="61"/>
        <end position="88"/>
    </location>
</feature>
<keyword evidence="1" id="KW-0812">Transmembrane</keyword>
<accession>A0A0C2NJW3</accession>
<evidence type="ECO:0000313" key="3">
    <source>
        <dbReference type="Proteomes" id="UP000031668"/>
    </source>
</evidence>
<dbReference type="EMBL" id="JWZT01000450">
    <property type="protein sequence ID" value="KII74332.1"/>
    <property type="molecule type" value="Genomic_DNA"/>
</dbReference>
<organism evidence="2 3">
    <name type="scientific">Thelohanellus kitauei</name>
    <name type="common">Myxosporean</name>
    <dbReference type="NCBI Taxonomy" id="669202"/>
    <lineage>
        <taxon>Eukaryota</taxon>
        <taxon>Metazoa</taxon>
        <taxon>Cnidaria</taxon>
        <taxon>Myxozoa</taxon>
        <taxon>Myxosporea</taxon>
        <taxon>Bivalvulida</taxon>
        <taxon>Platysporina</taxon>
        <taxon>Myxobolidae</taxon>
        <taxon>Thelohanellus</taxon>
    </lineage>
</organism>
<name>A0A0C2NJW3_THEKT</name>
<keyword evidence="1" id="KW-1133">Transmembrane helix</keyword>
<evidence type="ECO:0000313" key="2">
    <source>
        <dbReference type="EMBL" id="KII74332.1"/>
    </source>
</evidence>
<sequence>MLSDTDLLLAAVLGTDDFLAGEITSVNIHDLPFFLTVKRLNENETDYIDEATMNQQAQHHFMTILTACTADVFMLIVAAMMVTFPILIQSHRTWVPSPVPAGTVAYSNCHELADNLKG</sequence>
<keyword evidence="1" id="KW-0472">Membrane</keyword>
<keyword evidence="3" id="KW-1185">Reference proteome</keyword>
<comment type="caution">
    <text evidence="2">The sequence shown here is derived from an EMBL/GenBank/DDBJ whole genome shotgun (WGS) entry which is preliminary data.</text>
</comment>
<dbReference type="AlphaFoldDB" id="A0A0C2NJW3"/>
<proteinExistence type="predicted"/>
<reference evidence="2 3" key="1">
    <citation type="journal article" date="2014" name="Genome Biol. Evol.">
        <title>The genome of the myxosporean Thelohanellus kitauei shows adaptations to nutrient acquisition within its fish host.</title>
        <authorList>
            <person name="Yang Y."/>
            <person name="Xiong J."/>
            <person name="Zhou Z."/>
            <person name="Huo F."/>
            <person name="Miao W."/>
            <person name="Ran C."/>
            <person name="Liu Y."/>
            <person name="Zhang J."/>
            <person name="Feng J."/>
            <person name="Wang M."/>
            <person name="Wang M."/>
            <person name="Wang L."/>
            <person name="Yao B."/>
        </authorList>
    </citation>
    <scope>NUCLEOTIDE SEQUENCE [LARGE SCALE GENOMIC DNA]</scope>
    <source>
        <strain evidence="2">Wuqing</strain>
    </source>
</reference>
<evidence type="ECO:0000256" key="1">
    <source>
        <dbReference type="SAM" id="Phobius"/>
    </source>
</evidence>
<gene>
    <name evidence="2" type="ORF">RF11_04657</name>
</gene>
<protein>
    <submittedName>
        <fullName evidence="2">Uncharacterized protein</fullName>
    </submittedName>
</protein>
<dbReference type="Proteomes" id="UP000031668">
    <property type="component" value="Unassembled WGS sequence"/>
</dbReference>